<reference evidence="3" key="2">
    <citation type="submission" date="2020-09" db="EMBL/GenBank/DDBJ databases">
        <authorList>
            <person name="Sun Q."/>
            <person name="Zhou Y."/>
        </authorList>
    </citation>
    <scope>NUCLEOTIDE SEQUENCE</scope>
    <source>
        <strain evidence="3">CGMCC 1.12785</strain>
    </source>
</reference>
<protein>
    <recommendedName>
        <fullName evidence="2">TadE-like domain-containing protein</fullName>
    </recommendedName>
</protein>
<dbReference type="AlphaFoldDB" id="A0A8J2TXU1"/>
<comment type="caution">
    <text evidence="3">The sequence shown here is derived from an EMBL/GenBank/DDBJ whole genome shotgun (WGS) entry which is preliminary data.</text>
</comment>
<keyword evidence="1" id="KW-0812">Transmembrane</keyword>
<evidence type="ECO:0000259" key="2">
    <source>
        <dbReference type="Pfam" id="PF07811"/>
    </source>
</evidence>
<evidence type="ECO:0000313" key="4">
    <source>
        <dbReference type="Proteomes" id="UP000616114"/>
    </source>
</evidence>
<keyword evidence="1" id="KW-1133">Transmembrane helix</keyword>
<evidence type="ECO:0000313" key="3">
    <source>
        <dbReference type="EMBL" id="GGA13450.1"/>
    </source>
</evidence>
<gene>
    <name evidence="3" type="ORF">GCM10011333_15530</name>
</gene>
<feature type="transmembrane region" description="Helical" evidence="1">
    <location>
        <begin position="12"/>
        <end position="37"/>
    </location>
</feature>
<dbReference type="EMBL" id="BMFY01000005">
    <property type="protein sequence ID" value="GGA13450.1"/>
    <property type="molecule type" value="Genomic_DNA"/>
</dbReference>
<dbReference type="Proteomes" id="UP000616114">
    <property type="component" value="Unassembled WGS sequence"/>
</dbReference>
<keyword evidence="4" id="KW-1185">Reference proteome</keyword>
<feature type="domain" description="TadE-like" evidence="2">
    <location>
        <begin position="12"/>
        <end position="54"/>
    </location>
</feature>
<reference evidence="3" key="1">
    <citation type="journal article" date="2014" name="Int. J. Syst. Evol. Microbiol.">
        <title>Complete genome sequence of Corynebacterium casei LMG S-19264T (=DSM 44701T), isolated from a smear-ripened cheese.</title>
        <authorList>
            <consortium name="US DOE Joint Genome Institute (JGI-PGF)"/>
            <person name="Walter F."/>
            <person name="Albersmeier A."/>
            <person name="Kalinowski J."/>
            <person name="Ruckert C."/>
        </authorList>
    </citation>
    <scope>NUCLEOTIDE SEQUENCE</scope>
    <source>
        <strain evidence="3">CGMCC 1.12785</strain>
    </source>
</reference>
<organism evidence="3 4">
    <name type="scientific">Sediminivirga luteola</name>
    <dbReference type="NCBI Taxonomy" id="1774748"/>
    <lineage>
        <taxon>Bacteria</taxon>
        <taxon>Bacillati</taxon>
        <taxon>Actinomycetota</taxon>
        <taxon>Actinomycetes</taxon>
        <taxon>Micrococcales</taxon>
        <taxon>Brevibacteriaceae</taxon>
        <taxon>Sediminivirga</taxon>
    </lineage>
</organism>
<evidence type="ECO:0000256" key="1">
    <source>
        <dbReference type="SAM" id="Phobius"/>
    </source>
</evidence>
<dbReference type="Pfam" id="PF07811">
    <property type="entry name" value="TadE"/>
    <property type="match status" value="1"/>
</dbReference>
<proteinExistence type="predicted"/>
<dbReference type="InterPro" id="IPR012495">
    <property type="entry name" value="TadE-like_dom"/>
</dbReference>
<name>A0A8J2TXU1_9MICO</name>
<keyword evidence="1" id="KW-0472">Membrane</keyword>
<dbReference type="RefSeq" id="WP_188550351.1">
    <property type="nucleotide sequence ID" value="NZ_BMFY01000005.1"/>
</dbReference>
<sequence length="127" mass="13428">MSAFRRTTRERGSISIEFVGTIGIVLVMLLIALQGLLAMHALSQANSAARNAARAETLSTGSGQAEGLAALSSSLRAGSSVRCTNRSSDVTCEARVQVPMFAIGWLTELMPPMSVSRSATMPQTEVR</sequence>
<accession>A0A8J2TXU1</accession>